<sequence length="163" mass="17871">MSLNLIYDRTQTDVNAAGSIRAKYQALRDWSGLTEAEITQLERGTLTNVTLNRVANAVSMLASALNAAGYTVETTSQSFSETDRLKRLKYSVYLANVQTLRDAIAVRASTPELPAADAKLDYIGANNIEKILADLDELIGWMKYSQKYCGTFAAGQTILPRKG</sequence>
<evidence type="ECO:0000313" key="1">
    <source>
        <dbReference type="EMBL" id="DAF94539.1"/>
    </source>
</evidence>
<dbReference type="EMBL" id="BK016093">
    <property type="protein sequence ID" value="DAF94539.1"/>
    <property type="molecule type" value="Genomic_DNA"/>
</dbReference>
<protein>
    <submittedName>
        <fullName evidence="1">Uncharacterized protein</fullName>
    </submittedName>
</protein>
<organism evidence="1">
    <name type="scientific">Siphoviridae sp. ctTDf8</name>
    <dbReference type="NCBI Taxonomy" id="2825517"/>
    <lineage>
        <taxon>Viruses</taxon>
        <taxon>Duplodnaviria</taxon>
        <taxon>Heunggongvirae</taxon>
        <taxon>Uroviricota</taxon>
        <taxon>Caudoviricetes</taxon>
    </lineage>
</organism>
<reference evidence="1" key="1">
    <citation type="journal article" date="2021" name="Proc. Natl. Acad. Sci. U.S.A.">
        <title>A Catalog of Tens of Thousands of Viruses from Human Metagenomes Reveals Hidden Associations with Chronic Diseases.</title>
        <authorList>
            <person name="Tisza M.J."/>
            <person name="Buck C.B."/>
        </authorList>
    </citation>
    <scope>NUCLEOTIDE SEQUENCE</scope>
    <source>
        <strain evidence="1">CtTDf8</strain>
    </source>
</reference>
<accession>A0A8S5UJC6</accession>
<proteinExistence type="predicted"/>
<name>A0A8S5UJC6_9CAUD</name>